<sequence>MYEIWVEEVADLGQVPGPEIFWMSRFGEWLPLKIYLLLIQGQGRTILVNTGPPLDYVEHMNDVWREELGEPTHMSVSPEQHIEAVLARHGLSCQSVDTVVLTPLQAYADGNVDKFPHAQICISRRGWIDLFAPRFFDARRHMAVPDRLLQYLVFKAWPERRVRLLEDEEEIAPGVRSIWVGTHHRSSLAVLVATARGVVAYSDAVFYYENLERDHPLGIQESMEECRIAYARLRRDADIVVSPYDPSNTLRFPGGAVVLAPGES</sequence>
<name>A0A2T2XA03_9FIRM</name>
<evidence type="ECO:0000256" key="3">
    <source>
        <dbReference type="ARBA" id="ARBA00022723"/>
    </source>
</evidence>
<dbReference type="PANTHER" id="PTHR42978:SF2">
    <property type="entry name" value="102 KBASES UNSTABLE REGION: FROM 1 TO 119443"/>
    <property type="match status" value="1"/>
</dbReference>
<comment type="similarity">
    <text evidence="2">Belongs to the metallo-beta-lactamase superfamily.</text>
</comment>
<evidence type="ECO:0008006" key="8">
    <source>
        <dbReference type="Google" id="ProtNLM"/>
    </source>
</evidence>
<dbReference type="GO" id="GO:0046872">
    <property type="term" value="F:metal ion binding"/>
    <property type="evidence" value="ECO:0007669"/>
    <property type="project" value="UniProtKB-KW"/>
</dbReference>
<evidence type="ECO:0000256" key="4">
    <source>
        <dbReference type="ARBA" id="ARBA00022801"/>
    </source>
</evidence>
<dbReference type="EMBL" id="PXYT01000003">
    <property type="protein sequence ID" value="PSR31277.1"/>
    <property type="molecule type" value="Genomic_DNA"/>
</dbReference>
<dbReference type="InterPro" id="IPR051013">
    <property type="entry name" value="MBL_superfamily_lactonases"/>
</dbReference>
<keyword evidence="5" id="KW-0862">Zinc</keyword>
<dbReference type="Proteomes" id="UP000242699">
    <property type="component" value="Unassembled WGS sequence"/>
</dbReference>
<protein>
    <recommendedName>
        <fullName evidence="8">MBL fold metallo-hydrolase</fullName>
    </recommendedName>
</protein>
<evidence type="ECO:0000256" key="2">
    <source>
        <dbReference type="ARBA" id="ARBA00007749"/>
    </source>
</evidence>
<keyword evidence="3" id="KW-0479">Metal-binding</keyword>
<accession>A0A2T2XA03</accession>
<dbReference type="Gene3D" id="3.60.15.10">
    <property type="entry name" value="Ribonuclease Z/Hydroxyacylglutathione hydrolase-like"/>
    <property type="match status" value="1"/>
</dbReference>
<evidence type="ECO:0000256" key="1">
    <source>
        <dbReference type="ARBA" id="ARBA00001947"/>
    </source>
</evidence>
<evidence type="ECO:0000313" key="7">
    <source>
        <dbReference type="Proteomes" id="UP000242699"/>
    </source>
</evidence>
<reference evidence="6 7" key="1">
    <citation type="journal article" date="2014" name="BMC Genomics">
        <title>Comparison of environmental and isolate Sulfobacillus genomes reveals diverse carbon, sulfur, nitrogen, and hydrogen metabolisms.</title>
        <authorList>
            <person name="Justice N.B."/>
            <person name="Norman A."/>
            <person name="Brown C.T."/>
            <person name="Singh A."/>
            <person name="Thomas B.C."/>
            <person name="Banfield J.F."/>
        </authorList>
    </citation>
    <scope>NUCLEOTIDE SEQUENCE [LARGE SCALE GENOMIC DNA]</scope>
    <source>
        <strain evidence="6">AMDSBA1</strain>
    </source>
</reference>
<dbReference type="InterPro" id="IPR036866">
    <property type="entry name" value="RibonucZ/Hydroxyglut_hydro"/>
</dbReference>
<dbReference type="PANTHER" id="PTHR42978">
    <property type="entry name" value="QUORUM-QUENCHING LACTONASE YTNP-RELATED-RELATED"/>
    <property type="match status" value="1"/>
</dbReference>
<organism evidence="6 7">
    <name type="scientific">Sulfobacillus benefaciens</name>
    <dbReference type="NCBI Taxonomy" id="453960"/>
    <lineage>
        <taxon>Bacteria</taxon>
        <taxon>Bacillati</taxon>
        <taxon>Bacillota</taxon>
        <taxon>Clostridia</taxon>
        <taxon>Eubacteriales</taxon>
        <taxon>Clostridiales Family XVII. Incertae Sedis</taxon>
        <taxon>Sulfobacillus</taxon>
    </lineage>
</organism>
<comment type="cofactor">
    <cofactor evidence="1">
        <name>Zn(2+)</name>
        <dbReference type="ChEBI" id="CHEBI:29105"/>
    </cofactor>
</comment>
<evidence type="ECO:0000313" key="6">
    <source>
        <dbReference type="EMBL" id="PSR31277.1"/>
    </source>
</evidence>
<dbReference type="SUPFAM" id="SSF56281">
    <property type="entry name" value="Metallo-hydrolase/oxidoreductase"/>
    <property type="match status" value="1"/>
</dbReference>
<proteinExistence type="inferred from homology"/>
<dbReference type="GO" id="GO:0016787">
    <property type="term" value="F:hydrolase activity"/>
    <property type="evidence" value="ECO:0007669"/>
    <property type="project" value="UniProtKB-KW"/>
</dbReference>
<comment type="caution">
    <text evidence="6">The sequence shown here is derived from an EMBL/GenBank/DDBJ whole genome shotgun (WGS) entry which is preliminary data.</text>
</comment>
<keyword evidence="4" id="KW-0378">Hydrolase</keyword>
<dbReference type="AlphaFoldDB" id="A0A2T2XA03"/>
<gene>
    <name evidence="6" type="ORF">C7B43_02600</name>
</gene>
<evidence type="ECO:0000256" key="5">
    <source>
        <dbReference type="ARBA" id="ARBA00022833"/>
    </source>
</evidence>